<keyword evidence="2" id="KW-0597">Phosphoprotein</keyword>
<dbReference type="PROSITE" id="PS50075">
    <property type="entry name" value="CARRIER"/>
    <property type="match status" value="1"/>
</dbReference>
<reference evidence="5" key="1">
    <citation type="submission" date="2020-07" db="EMBL/GenBank/DDBJ databases">
        <authorList>
            <person name="Tarantini F.S."/>
            <person name="Hong K.W."/>
            <person name="Chan K.G."/>
        </authorList>
    </citation>
    <scope>NUCLEOTIDE SEQUENCE</scope>
    <source>
        <strain evidence="5">32-07</strain>
    </source>
</reference>
<evidence type="ECO:0000256" key="1">
    <source>
        <dbReference type="ARBA" id="ARBA00022450"/>
    </source>
</evidence>
<evidence type="ECO:0000313" key="6">
    <source>
        <dbReference type="Proteomes" id="UP001049518"/>
    </source>
</evidence>
<dbReference type="InterPro" id="IPR050091">
    <property type="entry name" value="PKS_NRPS_Biosynth_Enz"/>
</dbReference>
<name>A0ABX8R6P7_9ACTN</name>
<sequence>MAEVLPALSDWWRRHRPAPPTGLPFEDGPEGEPDPEAFEQLVNRLSGESEEGRERVVSDLVLGHAAAVLGHDSAAEIDPELPFAESGFNSLTALDLRNRLCAATGLTLPAVAVFEHPTPGALVHYLLRELLGDPAPATP</sequence>
<dbReference type="PANTHER" id="PTHR43775">
    <property type="entry name" value="FATTY ACID SYNTHASE"/>
    <property type="match status" value="1"/>
</dbReference>
<dbReference type="InterPro" id="IPR006162">
    <property type="entry name" value="Ppantetheine_attach_site"/>
</dbReference>
<feature type="domain" description="Carrier" evidence="4">
    <location>
        <begin position="55"/>
        <end position="130"/>
    </location>
</feature>
<keyword evidence="6" id="KW-1185">Reference proteome</keyword>
<organism evidence="5 6">
    <name type="scientific">Actinomadura graeca</name>
    <dbReference type="NCBI Taxonomy" id="2750812"/>
    <lineage>
        <taxon>Bacteria</taxon>
        <taxon>Bacillati</taxon>
        <taxon>Actinomycetota</taxon>
        <taxon>Actinomycetes</taxon>
        <taxon>Streptosporangiales</taxon>
        <taxon>Thermomonosporaceae</taxon>
        <taxon>Actinomadura</taxon>
    </lineage>
</organism>
<dbReference type="SUPFAM" id="SSF47336">
    <property type="entry name" value="ACP-like"/>
    <property type="match status" value="1"/>
</dbReference>
<gene>
    <name evidence="5" type="ORF">AGRA3207_005107</name>
</gene>
<evidence type="ECO:0000256" key="2">
    <source>
        <dbReference type="ARBA" id="ARBA00022553"/>
    </source>
</evidence>
<proteinExistence type="predicted"/>
<dbReference type="Pfam" id="PF00550">
    <property type="entry name" value="PP-binding"/>
    <property type="match status" value="1"/>
</dbReference>
<evidence type="ECO:0000313" key="5">
    <source>
        <dbReference type="EMBL" id="QXJ26735.1"/>
    </source>
</evidence>
<evidence type="ECO:0000259" key="4">
    <source>
        <dbReference type="PROSITE" id="PS50075"/>
    </source>
</evidence>
<keyword evidence="3" id="KW-0808">Transferase</keyword>
<protein>
    <submittedName>
        <fullName evidence="5">Acyl carrier protein</fullName>
    </submittedName>
</protein>
<dbReference type="InterPro" id="IPR009081">
    <property type="entry name" value="PP-bd_ACP"/>
</dbReference>
<dbReference type="Gene3D" id="1.10.1200.10">
    <property type="entry name" value="ACP-like"/>
    <property type="match status" value="1"/>
</dbReference>
<keyword evidence="1" id="KW-0596">Phosphopantetheine</keyword>
<evidence type="ECO:0000256" key="3">
    <source>
        <dbReference type="ARBA" id="ARBA00022679"/>
    </source>
</evidence>
<accession>A0ABX8R6P7</accession>
<dbReference type="Proteomes" id="UP001049518">
    <property type="component" value="Chromosome"/>
</dbReference>
<dbReference type="EMBL" id="CP059572">
    <property type="protein sequence ID" value="QXJ26735.1"/>
    <property type="molecule type" value="Genomic_DNA"/>
</dbReference>
<dbReference type="InterPro" id="IPR036736">
    <property type="entry name" value="ACP-like_sf"/>
</dbReference>
<dbReference type="PROSITE" id="PS00012">
    <property type="entry name" value="PHOSPHOPANTETHEINE"/>
    <property type="match status" value="1"/>
</dbReference>
<dbReference type="SMART" id="SM00823">
    <property type="entry name" value="PKS_PP"/>
    <property type="match status" value="1"/>
</dbReference>
<dbReference type="PANTHER" id="PTHR43775:SF51">
    <property type="entry name" value="INACTIVE PHENOLPHTHIOCEROL SYNTHESIS POLYKETIDE SYNTHASE TYPE I PKS1-RELATED"/>
    <property type="match status" value="1"/>
</dbReference>
<dbReference type="InterPro" id="IPR020806">
    <property type="entry name" value="PKS_PP-bd"/>
</dbReference>